<accession>A0A517NW16</accession>
<proteinExistence type="predicted"/>
<evidence type="ECO:0000313" key="1">
    <source>
        <dbReference type="EMBL" id="QDT11286.1"/>
    </source>
</evidence>
<protein>
    <recommendedName>
        <fullName evidence="3">Glycoside hydrolase family 38 N-terminal domain-containing protein</fullName>
    </recommendedName>
</protein>
<gene>
    <name evidence="1" type="ORF">K239x_32800</name>
</gene>
<name>A0A517NW16_9BACT</name>
<sequence length="954" mass="102532">MAPFDESSVLIPVATLEDFPADASDSDARSLLAGWTVLWHPQLIAATEQLPTWFRADAPPEPDGPRIVVVPDSSFLQLPSAFEQKCKNNKDCQWITGSDRAAMLAQLGLPTEMPTLQTDHRTIGVDDFFAAAYASLQIQIMTRRLRYTSNLDEIYLQKEVVKAAQAFIAGNASEAATAFHNVFDCLSEERDHYFSSDPHLIDLTLLTPATLENLVQSDALSAELSRDPQQADLSCLPTPGNVLIDVPVAQAIQNDSEGRFADFATLVREGHVGWIGGSPDDGVCFDAMSFDDAAAAVQASHDFMQRVIGKSPTVYGRFTGSTPADMTPTLVRLGYEGIVPIDFARGSGFGEEAKVLQQSGGVEIESLTAKPIDASSDSGFLNIGARLGEAIDSGEIATGLFAHWPGQSCDSFRDLRRVASWCVALGRFWKLQDYFTEGEHPYHHATARSVSSDAHELLTQRVADGSDDPISQTAASTRHSVASESGGLLIGMRSLIQGEPCDPVERRDAHANDLAGQVAIASGAKLAGSGSDARMIINPLSVSQRVAVTLAKSVDESPEHIFAVDSESGKSHVSVDVVAGGFTVVQGSASTASKQPFFKRWMAPKGIADGEILRNEFMEVAISSETGGIAGVYSGGTRGNRFSMRLVWTDALSKAAQDGSTMKCNRVSVAHSSPSVGRINATGIVLDRDSNEVATFDLNYELRRGSRFVHVSGNVTPKGELTDAPWDSYLAARVAVASESAIGRVIVRDKLHRARGRRLVAPLGVVLDESERQTLIASHGNAFHRRIGDRFVDTLLSVKGETAHDIRLSYGFDCPNPVGHAKALISPPTVVDIAANAQLPPRGWITHVTPSSAMISEMQVHRRDDGRLAATVRIIQTRSQSATGTVRFCRDVAFANKLTTGDTDEINQKIPLENASPDDDANDVVARGLKCKGDAVTVPIASHQVIDLLVVFAK</sequence>
<evidence type="ECO:0008006" key="3">
    <source>
        <dbReference type="Google" id="ProtNLM"/>
    </source>
</evidence>
<organism evidence="1 2">
    <name type="scientific">Stieleria marina</name>
    <dbReference type="NCBI Taxonomy" id="1930275"/>
    <lineage>
        <taxon>Bacteria</taxon>
        <taxon>Pseudomonadati</taxon>
        <taxon>Planctomycetota</taxon>
        <taxon>Planctomycetia</taxon>
        <taxon>Pirellulales</taxon>
        <taxon>Pirellulaceae</taxon>
        <taxon>Stieleria</taxon>
    </lineage>
</organism>
<keyword evidence="2" id="KW-1185">Reference proteome</keyword>
<reference evidence="1 2" key="1">
    <citation type="submission" date="2019-02" db="EMBL/GenBank/DDBJ databases">
        <title>Deep-cultivation of Planctomycetes and their phenomic and genomic characterization uncovers novel biology.</title>
        <authorList>
            <person name="Wiegand S."/>
            <person name="Jogler M."/>
            <person name="Boedeker C."/>
            <person name="Pinto D."/>
            <person name="Vollmers J."/>
            <person name="Rivas-Marin E."/>
            <person name="Kohn T."/>
            <person name="Peeters S.H."/>
            <person name="Heuer A."/>
            <person name="Rast P."/>
            <person name="Oberbeckmann S."/>
            <person name="Bunk B."/>
            <person name="Jeske O."/>
            <person name="Meyerdierks A."/>
            <person name="Storesund J.E."/>
            <person name="Kallscheuer N."/>
            <person name="Luecker S."/>
            <person name="Lage O.M."/>
            <person name="Pohl T."/>
            <person name="Merkel B.J."/>
            <person name="Hornburger P."/>
            <person name="Mueller R.-W."/>
            <person name="Bruemmer F."/>
            <person name="Labrenz M."/>
            <person name="Spormann A.M."/>
            <person name="Op den Camp H."/>
            <person name="Overmann J."/>
            <person name="Amann R."/>
            <person name="Jetten M.S.M."/>
            <person name="Mascher T."/>
            <person name="Medema M.H."/>
            <person name="Devos D.P."/>
            <person name="Kaster A.-K."/>
            <person name="Ovreas L."/>
            <person name="Rohde M."/>
            <person name="Galperin M.Y."/>
            <person name="Jogler C."/>
        </authorList>
    </citation>
    <scope>NUCLEOTIDE SEQUENCE [LARGE SCALE GENOMIC DNA]</scope>
    <source>
        <strain evidence="1 2">K23_9</strain>
    </source>
</reference>
<dbReference type="RefSeq" id="WP_145419151.1">
    <property type="nucleotide sequence ID" value="NZ_CP036526.1"/>
</dbReference>
<dbReference type="EMBL" id="CP036526">
    <property type="protein sequence ID" value="QDT11286.1"/>
    <property type="molecule type" value="Genomic_DNA"/>
</dbReference>
<dbReference type="OrthoDB" id="222074at2"/>
<dbReference type="Proteomes" id="UP000319817">
    <property type="component" value="Chromosome"/>
</dbReference>
<dbReference type="AlphaFoldDB" id="A0A517NW16"/>
<evidence type="ECO:0000313" key="2">
    <source>
        <dbReference type="Proteomes" id="UP000319817"/>
    </source>
</evidence>